<evidence type="ECO:0000313" key="1">
    <source>
        <dbReference type="EMBL" id="KAF6514119.1"/>
    </source>
</evidence>
<organism evidence="1 2">
    <name type="scientific">Fusarium oxysporum f. sp. conglutinans</name>
    <dbReference type="NCBI Taxonomy" id="100902"/>
    <lineage>
        <taxon>Eukaryota</taxon>
        <taxon>Fungi</taxon>
        <taxon>Dikarya</taxon>
        <taxon>Ascomycota</taxon>
        <taxon>Pezizomycotina</taxon>
        <taxon>Sordariomycetes</taxon>
        <taxon>Hypocreomycetidae</taxon>
        <taxon>Hypocreales</taxon>
        <taxon>Nectriaceae</taxon>
        <taxon>Fusarium</taxon>
        <taxon>Fusarium oxysporum species complex</taxon>
    </lineage>
</organism>
<dbReference type="AlphaFoldDB" id="A0A8H6G9F7"/>
<reference evidence="1 2" key="1">
    <citation type="journal article" date="2020" name="bioRxiv">
        <title>A chromosome-scale genome assembly for the Fusarium oxysporum strain Fo5176 to establish a model Arabidopsis-fungal pathosystem.</title>
        <authorList>
            <person name="Fokkens L."/>
            <person name="Guo L."/>
            <person name="Dora S."/>
            <person name="Wang B."/>
            <person name="Ye K."/>
            <person name="Sanchez-Rodriguez C."/>
            <person name="Croll D."/>
        </authorList>
    </citation>
    <scope>NUCLEOTIDE SEQUENCE [LARGE SCALE GENOMIC DNA]</scope>
    <source>
        <strain evidence="1 2">Fo5176</strain>
    </source>
</reference>
<name>A0A8H6G9F7_FUSOX</name>
<protein>
    <submittedName>
        <fullName evidence="1">Uncharacterized protein</fullName>
    </submittedName>
</protein>
<gene>
    <name evidence="1" type="ORF">HZS61_006375</name>
</gene>
<dbReference type="EMBL" id="JACDXP010000016">
    <property type="protein sequence ID" value="KAF6514119.1"/>
    <property type="molecule type" value="Genomic_DNA"/>
</dbReference>
<dbReference type="Proteomes" id="UP000593570">
    <property type="component" value="Unassembled WGS sequence"/>
</dbReference>
<comment type="caution">
    <text evidence="1">The sequence shown here is derived from an EMBL/GenBank/DDBJ whole genome shotgun (WGS) entry which is preliminary data.</text>
</comment>
<sequence>MESDPRNDTEQLPKNEFIFGGQVVLITYWDKSKGLNVKRGRKGARFLPEDDNGGVRCMAAFIEEVLHRLSGI</sequence>
<proteinExistence type="predicted"/>
<evidence type="ECO:0000313" key="2">
    <source>
        <dbReference type="Proteomes" id="UP000593570"/>
    </source>
</evidence>
<accession>A0A8H6G9F7</accession>